<feature type="domain" description="HTH luxR-type" evidence="4">
    <location>
        <begin position="180"/>
        <end position="245"/>
    </location>
</feature>
<dbReference type="SMART" id="SM00448">
    <property type="entry name" value="REC"/>
    <property type="match status" value="1"/>
</dbReference>
<evidence type="ECO:0000256" key="1">
    <source>
        <dbReference type="ARBA" id="ARBA00023125"/>
    </source>
</evidence>
<dbReference type="CDD" id="cd06170">
    <property type="entry name" value="LuxR_C_like"/>
    <property type="match status" value="1"/>
</dbReference>
<evidence type="ECO:0000256" key="3">
    <source>
        <dbReference type="SAM" id="MobiDB-lite"/>
    </source>
</evidence>
<accession>A0ABS5UMP1</accession>
<dbReference type="Gene3D" id="3.40.50.2300">
    <property type="match status" value="1"/>
</dbReference>
<feature type="compositionally biased region" description="Basic and acidic residues" evidence="3">
    <location>
        <begin position="164"/>
        <end position="173"/>
    </location>
</feature>
<dbReference type="InterPro" id="IPR016032">
    <property type="entry name" value="Sig_transdc_resp-reg_C-effctor"/>
</dbReference>
<reference evidence="6 7" key="1">
    <citation type="journal article" date="2021" name="Environ. Microbiol.">
        <title>Genetic insights into the dark matter of the mammalian gut microbiota through targeted genome reconstruction.</title>
        <authorList>
            <person name="Lugli G.A."/>
            <person name="Alessandri G."/>
            <person name="Milani C."/>
            <person name="Viappiani A."/>
            <person name="Fontana F."/>
            <person name="Tarracchini C."/>
            <person name="Mancabelli L."/>
            <person name="Argentini C."/>
            <person name="Ruiz L."/>
            <person name="Margolles A."/>
            <person name="van Sinderen D."/>
            <person name="Turroni F."/>
            <person name="Ventura M."/>
        </authorList>
    </citation>
    <scope>NUCLEOTIDE SEQUENCE [LARGE SCALE GENOMIC DNA]</scope>
    <source>
        <strain evidence="6 7">MA2</strain>
    </source>
</reference>
<protein>
    <submittedName>
        <fullName evidence="6">Response regulator transcription factor</fullName>
    </submittedName>
</protein>
<dbReference type="SMART" id="SM00421">
    <property type="entry name" value="HTH_LUXR"/>
    <property type="match status" value="1"/>
</dbReference>
<dbReference type="InterPro" id="IPR000792">
    <property type="entry name" value="Tscrpt_reg_LuxR_C"/>
</dbReference>
<keyword evidence="7" id="KW-1185">Reference proteome</keyword>
<dbReference type="PROSITE" id="PS50043">
    <property type="entry name" value="HTH_LUXR_2"/>
    <property type="match status" value="1"/>
</dbReference>
<evidence type="ECO:0000313" key="6">
    <source>
        <dbReference type="EMBL" id="MBT1172185.1"/>
    </source>
</evidence>
<evidence type="ECO:0000256" key="2">
    <source>
        <dbReference type="PROSITE-ProRule" id="PRU00169"/>
    </source>
</evidence>
<dbReference type="PRINTS" id="PR00038">
    <property type="entry name" value="HTHLUXR"/>
</dbReference>
<dbReference type="InterPro" id="IPR039420">
    <property type="entry name" value="WalR-like"/>
</dbReference>
<evidence type="ECO:0000259" key="4">
    <source>
        <dbReference type="PROSITE" id="PS50043"/>
    </source>
</evidence>
<dbReference type="InterPro" id="IPR001789">
    <property type="entry name" value="Sig_transdc_resp-reg_receiver"/>
</dbReference>
<dbReference type="InterPro" id="IPR036388">
    <property type="entry name" value="WH-like_DNA-bd_sf"/>
</dbReference>
<dbReference type="SUPFAM" id="SSF46894">
    <property type="entry name" value="C-terminal effector domain of the bipartite response regulators"/>
    <property type="match status" value="1"/>
</dbReference>
<dbReference type="Proteomes" id="UP000773064">
    <property type="component" value="Unassembled WGS sequence"/>
</dbReference>
<gene>
    <name evidence="6" type="ORF">JS528_02180</name>
</gene>
<dbReference type="Pfam" id="PF00196">
    <property type="entry name" value="GerE"/>
    <property type="match status" value="1"/>
</dbReference>
<dbReference type="Gene3D" id="1.10.10.10">
    <property type="entry name" value="Winged helix-like DNA-binding domain superfamily/Winged helix DNA-binding domain"/>
    <property type="match status" value="1"/>
</dbReference>
<dbReference type="PROSITE" id="PS50110">
    <property type="entry name" value="RESPONSE_REGULATORY"/>
    <property type="match status" value="1"/>
</dbReference>
<feature type="domain" description="Response regulatory" evidence="5">
    <location>
        <begin position="9"/>
        <end position="128"/>
    </location>
</feature>
<dbReference type="EMBL" id="JAFEJS010000001">
    <property type="protein sequence ID" value="MBT1172185.1"/>
    <property type="molecule type" value="Genomic_DNA"/>
</dbReference>
<keyword evidence="1" id="KW-0238">DNA-binding</keyword>
<keyword evidence="2" id="KW-0597">Phosphoprotein</keyword>
<dbReference type="PROSITE" id="PS00622">
    <property type="entry name" value="HTH_LUXR_1"/>
    <property type="match status" value="1"/>
</dbReference>
<evidence type="ECO:0000259" key="5">
    <source>
        <dbReference type="PROSITE" id="PS50110"/>
    </source>
</evidence>
<comment type="caution">
    <text evidence="6">The sequence shown here is derived from an EMBL/GenBank/DDBJ whole genome shotgun (WGS) entry which is preliminary data.</text>
</comment>
<sequence length="246" mass="26531">MDDGRRRFSLAMVDNDELTLGMLTLMVRRLLPEADVLWTCRDGAEAAARCLSPATRPDVLLVDMSLEGLSGVETCRRIGAASPDVALMGITSFSLERYAAAVLDAGARCLMDKAKVRDVCAVARDLAGGCRPSTLSRYTPYVSKESAAQAHARLAATGATGRNVADDGERTREANSSAAALPDERSLTAREREVMRLCATGRSTREIAETLHVGESTVKTYVMRAARKLGARNRTQAVARWLVSRG</sequence>
<dbReference type="PANTHER" id="PTHR43214">
    <property type="entry name" value="TWO-COMPONENT RESPONSE REGULATOR"/>
    <property type="match status" value="1"/>
</dbReference>
<dbReference type="Pfam" id="PF00072">
    <property type="entry name" value="Response_reg"/>
    <property type="match status" value="1"/>
</dbReference>
<feature type="modified residue" description="4-aspartylphosphate" evidence="2">
    <location>
        <position position="63"/>
    </location>
</feature>
<feature type="region of interest" description="Disordered" evidence="3">
    <location>
        <begin position="158"/>
        <end position="185"/>
    </location>
</feature>
<dbReference type="RefSeq" id="WP_214357443.1">
    <property type="nucleotide sequence ID" value="NZ_JAFEJS010000001.1"/>
</dbReference>
<dbReference type="SUPFAM" id="SSF52172">
    <property type="entry name" value="CheY-like"/>
    <property type="match status" value="1"/>
</dbReference>
<evidence type="ECO:0000313" key="7">
    <source>
        <dbReference type="Proteomes" id="UP000773064"/>
    </source>
</evidence>
<organism evidence="6 7">
    <name type="scientific">Bifidobacterium santillanense</name>
    <dbReference type="NCBI Taxonomy" id="2809028"/>
    <lineage>
        <taxon>Bacteria</taxon>
        <taxon>Bacillati</taxon>
        <taxon>Actinomycetota</taxon>
        <taxon>Actinomycetes</taxon>
        <taxon>Bifidobacteriales</taxon>
        <taxon>Bifidobacteriaceae</taxon>
        <taxon>Bifidobacterium</taxon>
    </lineage>
</organism>
<dbReference type="InterPro" id="IPR011006">
    <property type="entry name" value="CheY-like_superfamily"/>
</dbReference>
<proteinExistence type="predicted"/>
<name>A0ABS5UMP1_9BIFI</name>